<dbReference type="RefSeq" id="WP_323262468.1">
    <property type="nucleotide sequence ID" value="NZ_JAYGIE010000084.1"/>
</dbReference>
<accession>A0ABU5TLK5</accession>
<evidence type="ECO:0000313" key="2">
    <source>
        <dbReference type="Proteomes" id="UP001301388"/>
    </source>
</evidence>
<sequence>MHKRHLKVDCTLNFSTIANDLAMHEKLMLHGIRYRPNYKIAIAKIIQSCFGNFSSMSNCFNLI</sequence>
<organism evidence="1 2">
    <name type="scientific">Pseudanabaena galeata UHCC 0370</name>
    <dbReference type="NCBI Taxonomy" id="3110310"/>
    <lineage>
        <taxon>Bacteria</taxon>
        <taxon>Bacillati</taxon>
        <taxon>Cyanobacteriota</taxon>
        <taxon>Cyanophyceae</taxon>
        <taxon>Pseudanabaenales</taxon>
        <taxon>Pseudanabaenaceae</taxon>
        <taxon>Pseudanabaena</taxon>
    </lineage>
</organism>
<evidence type="ECO:0008006" key="3">
    <source>
        <dbReference type="Google" id="ProtNLM"/>
    </source>
</evidence>
<keyword evidence="2" id="KW-1185">Reference proteome</keyword>
<protein>
    <recommendedName>
        <fullName evidence="3">Transposase</fullName>
    </recommendedName>
</protein>
<reference evidence="1 2" key="1">
    <citation type="submission" date="2023-12" db="EMBL/GenBank/DDBJ databases">
        <title>Baltic Sea Cyanobacteria.</title>
        <authorList>
            <person name="Delbaje E."/>
            <person name="Fewer D.P."/>
            <person name="Shishido T.K."/>
        </authorList>
    </citation>
    <scope>NUCLEOTIDE SEQUENCE [LARGE SCALE GENOMIC DNA]</scope>
    <source>
        <strain evidence="1 2">UHCC 0370</strain>
    </source>
</reference>
<evidence type="ECO:0000313" key="1">
    <source>
        <dbReference type="EMBL" id="MEA5479161.1"/>
    </source>
</evidence>
<dbReference type="EMBL" id="JAYGIE010000084">
    <property type="protein sequence ID" value="MEA5479161.1"/>
    <property type="molecule type" value="Genomic_DNA"/>
</dbReference>
<proteinExistence type="predicted"/>
<name>A0ABU5TLK5_9CYAN</name>
<gene>
    <name evidence="1" type="ORF">VB774_16185</name>
</gene>
<comment type="caution">
    <text evidence="1">The sequence shown here is derived from an EMBL/GenBank/DDBJ whole genome shotgun (WGS) entry which is preliminary data.</text>
</comment>
<dbReference type="Proteomes" id="UP001301388">
    <property type="component" value="Unassembled WGS sequence"/>
</dbReference>